<dbReference type="GO" id="GO:0016491">
    <property type="term" value="F:oxidoreductase activity"/>
    <property type="evidence" value="ECO:0007669"/>
    <property type="project" value="UniProtKB-KW"/>
</dbReference>
<dbReference type="Gene3D" id="3.50.50.60">
    <property type="entry name" value="FAD/NAD(P)-binding domain"/>
    <property type="match status" value="2"/>
</dbReference>
<dbReference type="InterPro" id="IPR036188">
    <property type="entry name" value="FAD/NAD-bd_sf"/>
</dbReference>
<accession>A0A939J693</accession>
<sequence length="413" mass="45174">MQKSVLIVGAGITGLAAAEWLRREGWATTLIDPVHPGSPEQSSYGNAGLLARTSVMPVAAPSLVRKAPAMLLDPDSPLYMRWSYLPRLLPWLVPFIRNLTQERIAEISQGLSQVTFDTNEQHLALAAGTPAERHIQSGDLVTLYKQRQDYESDTLTIETRRRYGLEPVPMTREQLLERDPNLGPAYQFATVFDDCKWLSSPGDYAADLFAHHLSLGGIFRQARVADITPGSAPFVTLEGGDVLEADKIVLTAGVWSGPIAKRLGIKMKLEAERGYHVSIGKPEFTAPQPYMVTDAKIVLTPMRDALRGAGVVEFAGISGPPAKAPPNLIEKAVRRVYPTLDFDKVESWMGRRPTTPDSLPVVGESAKAPNVLHAYGGQHVGLTIGPKLGRMVADLASDRLPNTNLTPYRPDRF</sequence>
<dbReference type="Pfam" id="PF01266">
    <property type="entry name" value="DAO"/>
    <property type="match status" value="1"/>
</dbReference>
<dbReference type="Proteomes" id="UP000664096">
    <property type="component" value="Unassembled WGS sequence"/>
</dbReference>
<dbReference type="SUPFAM" id="SSF51905">
    <property type="entry name" value="FAD/NAD(P)-binding domain"/>
    <property type="match status" value="1"/>
</dbReference>
<dbReference type="GO" id="GO:0005737">
    <property type="term" value="C:cytoplasm"/>
    <property type="evidence" value="ECO:0007669"/>
    <property type="project" value="TreeGrafter"/>
</dbReference>
<name>A0A939J693_9HYPH</name>
<dbReference type="SUPFAM" id="SSF54373">
    <property type="entry name" value="FAD-linked reductases, C-terminal domain"/>
    <property type="match status" value="1"/>
</dbReference>
<evidence type="ECO:0000313" key="3">
    <source>
        <dbReference type="EMBL" id="MBN9672554.1"/>
    </source>
</evidence>
<reference evidence="3" key="1">
    <citation type="submission" date="2020-12" db="EMBL/GenBank/DDBJ databases">
        <title>Oil enriched cultivation method for isolating marine PHA-producing bacteria.</title>
        <authorList>
            <person name="Zheng W."/>
            <person name="Yu S."/>
            <person name="Huang Y."/>
        </authorList>
    </citation>
    <scope>NUCLEOTIDE SEQUENCE</scope>
    <source>
        <strain evidence="3">SY-2-12</strain>
    </source>
</reference>
<dbReference type="InterPro" id="IPR006076">
    <property type="entry name" value="FAD-dep_OxRdtase"/>
</dbReference>
<proteinExistence type="predicted"/>
<evidence type="ECO:0000256" key="1">
    <source>
        <dbReference type="ARBA" id="ARBA00023002"/>
    </source>
</evidence>
<dbReference type="PANTHER" id="PTHR13847">
    <property type="entry name" value="SARCOSINE DEHYDROGENASE-RELATED"/>
    <property type="match status" value="1"/>
</dbReference>
<evidence type="ECO:0000259" key="2">
    <source>
        <dbReference type="Pfam" id="PF01266"/>
    </source>
</evidence>
<protein>
    <submittedName>
        <fullName evidence="3">FAD-binding oxidoreductase</fullName>
    </submittedName>
</protein>
<organism evidence="3 4">
    <name type="scientific">Roseibium aggregatum</name>
    <dbReference type="NCBI Taxonomy" id="187304"/>
    <lineage>
        <taxon>Bacteria</taxon>
        <taxon>Pseudomonadati</taxon>
        <taxon>Pseudomonadota</taxon>
        <taxon>Alphaproteobacteria</taxon>
        <taxon>Hyphomicrobiales</taxon>
        <taxon>Stappiaceae</taxon>
        <taxon>Roseibium</taxon>
    </lineage>
</organism>
<gene>
    <name evidence="3" type="ORF">JF539_19530</name>
</gene>
<dbReference type="PANTHER" id="PTHR13847:SF289">
    <property type="entry name" value="GLYCINE OXIDASE"/>
    <property type="match status" value="1"/>
</dbReference>
<dbReference type="EMBL" id="JAEKJZ010000004">
    <property type="protein sequence ID" value="MBN9672554.1"/>
    <property type="molecule type" value="Genomic_DNA"/>
</dbReference>
<feature type="domain" description="FAD dependent oxidoreductase" evidence="2">
    <location>
        <begin position="5"/>
        <end position="395"/>
    </location>
</feature>
<dbReference type="RefSeq" id="WP_207142384.1">
    <property type="nucleotide sequence ID" value="NZ_JAEKJZ010000004.1"/>
</dbReference>
<dbReference type="Gene3D" id="3.30.9.10">
    <property type="entry name" value="D-Amino Acid Oxidase, subunit A, domain 2"/>
    <property type="match status" value="1"/>
</dbReference>
<evidence type="ECO:0000313" key="4">
    <source>
        <dbReference type="Proteomes" id="UP000664096"/>
    </source>
</evidence>
<keyword evidence="1" id="KW-0560">Oxidoreductase</keyword>
<dbReference type="AlphaFoldDB" id="A0A939J693"/>
<comment type="caution">
    <text evidence="3">The sequence shown here is derived from an EMBL/GenBank/DDBJ whole genome shotgun (WGS) entry which is preliminary data.</text>
</comment>